<dbReference type="Gene3D" id="3.40.630.30">
    <property type="match status" value="1"/>
</dbReference>
<evidence type="ECO:0000259" key="3">
    <source>
        <dbReference type="PROSITE" id="PS51186"/>
    </source>
</evidence>
<protein>
    <submittedName>
        <fullName evidence="4">Unannotated protein</fullName>
    </submittedName>
</protein>
<evidence type="ECO:0000256" key="1">
    <source>
        <dbReference type="ARBA" id="ARBA00022679"/>
    </source>
</evidence>
<name>A0A6J6IA83_9ZZZZ</name>
<accession>A0A6J6IA83</accession>
<gene>
    <name evidence="4" type="ORF">UFOPK1951_00417</name>
</gene>
<evidence type="ECO:0000313" key="4">
    <source>
        <dbReference type="EMBL" id="CAB4623472.1"/>
    </source>
</evidence>
<dbReference type="InterPro" id="IPR016181">
    <property type="entry name" value="Acyl_CoA_acyltransferase"/>
</dbReference>
<dbReference type="CDD" id="cd04301">
    <property type="entry name" value="NAT_SF"/>
    <property type="match status" value="1"/>
</dbReference>
<dbReference type="EMBL" id="CAEZVH010000032">
    <property type="protein sequence ID" value="CAB4623472.1"/>
    <property type="molecule type" value="Genomic_DNA"/>
</dbReference>
<dbReference type="PANTHER" id="PTHR10545:SF42">
    <property type="entry name" value="ACETYLTRANSFERASE"/>
    <property type="match status" value="1"/>
</dbReference>
<dbReference type="AlphaFoldDB" id="A0A6J6IA83"/>
<dbReference type="PANTHER" id="PTHR10545">
    <property type="entry name" value="DIAMINE N-ACETYLTRANSFERASE"/>
    <property type="match status" value="1"/>
</dbReference>
<keyword evidence="1" id="KW-0808">Transferase</keyword>
<dbReference type="InterPro" id="IPR000182">
    <property type="entry name" value="GNAT_dom"/>
</dbReference>
<feature type="domain" description="N-acetyltransferase" evidence="3">
    <location>
        <begin position="3"/>
        <end position="145"/>
    </location>
</feature>
<proteinExistence type="predicted"/>
<dbReference type="GO" id="GO:0008080">
    <property type="term" value="F:N-acetyltransferase activity"/>
    <property type="evidence" value="ECO:0007669"/>
    <property type="project" value="TreeGrafter"/>
</dbReference>
<dbReference type="PROSITE" id="PS51186">
    <property type="entry name" value="GNAT"/>
    <property type="match status" value="1"/>
</dbReference>
<keyword evidence="2" id="KW-0012">Acyltransferase</keyword>
<evidence type="ECO:0000256" key="2">
    <source>
        <dbReference type="ARBA" id="ARBA00023315"/>
    </source>
</evidence>
<dbReference type="SUPFAM" id="SSF55729">
    <property type="entry name" value="Acyl-CoA N-acyltransferases (Nat)"/>
    <property type="match status" value="1"/>
</dbReference>
<dbReference type="InterPro" id="IPR051016">
    <property type="entry name" value="Diverse_Substrate_AcTransf"/>
</dbReference>
<organism evidence="4">
    <name type="scientific">freshwater metagenome</name>
    <dbReference type="NCBI Taxonomy" id="449393"/>
    <lineage>
        <taxon>unclassified sequences</taxon>
        <taxon>metagenomes</taxon>
        <taxon>ecological metagenomes</taxon>
    </lineage>
</organism>
<reference evidence="4" key="1">
    <citation type="submission" date="2020-05" db="EMBL/GenBank/DDBJ databases">
        <authorList>
            <person name="Chiriac C."/>
            <person name="Salcher M."/>
            <person name="Ghai R."/>
            <person name="Kavagutti S V."/>
        </authorList>
    </citation>
    <scope>NUCLEOTIDE SEQUENCE</scope>
</reference>
<dbReference type="Pfam" id="PF00583">
    <property type="entry name" value="Acetyltransf_1"/>
    <property type="match status" value="1"/>
</dbReference>
<sequence>MAIMIRPIALNDKERWLDLFKQYIVFYKSNLADEQFELTWNRINSDFNINGLIAELDGEVVGFAHYIFRPSTWDKNDFCYLEDLFVDPAVRSKGVGLALIKELEDIALKNGTKRLYWTTAPDNETARRLYDKVAITDRVQYKIIF</sequence>